<keyword evidence="3" id="KW-0862">Zinc</keyword>
<organism evidence="8 9">
    <name type="scientific">Phlebiopsis gigantea (strain 11061_1 CR5-6)</name>
    <name type="common">White-rot fungus</name>
    <name type="synonym">Peniophora gigantea</name>
    <dbReference type="NCBI Taxonomy" id="745531"/>
    <lineage>
        <taxon>Eukaryota</taxon>
        <taxon>Fungi</taxon>
        <taxon>Dikarya</taxon>
        <taxon>Basidiomycota</taxon>
        <taxon>Agaricomycotina</taxon>
        <taxon>Agaricomycetes</taxon>
        <taxon>Polyporales</taxon>
        <taxon>Phanerochaetaceae</taxon>
        <taxon>Phlebiopsis</taxon>
    </lineage>
</organism>
<accession>A0A0C3S4E2</accession>
<dbReference type="SUPFAM" id="SSF54236">
    <property type="entry name" value="Ubiquitin-like"/>
    <property type="match status" value="1"/>
</dbReference>
<dbReference type="SMART" id="SM00213">
    <property type="entry name" value="UBQ"/>
    <property type="match status" value="1"/>
</dbReference>
<dbReference type="InterPro" id="IPR019956">
    <property type="entry name" value="Ubiquitin_dom"/>
</dbReference>
<name>A0A0C3S4E2_PHLG1</name>
<dbReference type="InterPro" id="IPR000626">
    <property type="entry name" value="Ubiquitin-like_dom"/>
</dbReference>
<dbReference type="InterPro" id="IPR050158">
    <property type="entry name" value="Ubiquitin_ubiquitin-like"/>
</dbReference>
<dbReference type="STRING" id="745531.A0A0C3S4E2"/>
<evidence type="ECO:0000256" key="1">
    <source>
        <dbReference type="ARBA" id="ARBA00022723"/>
    </source>
</evidence>
<dbReference type="InterPro" id="IPR001841">
    <property type="entry name" value="Znf_RING"/>
</dbReference>
<dbReference type="InterPro" id="IPR017907">
    <property type="entry name" value="Znf_RING_CS"/>
</dbReference>
<keyword evidence="2 4" id="KW-0863">Zinc-finger</keyword>
<dbReference type="AlphaFoldDB" id="A0A0C3S4E2"/>
<dbReference type="HOGENOM" id="CLU_027438_2_0_1"/>
<dbReference type="Proteomes" id="UP000053257">
    <property type="component" value="Unassembled WGS sequence"/>
</dbReference>
<keyword evidence="1" id="KW-0479">Metal-binding</keyword>
<sequence>MGISTDLPPPYTEIHATQERVRTIDVVIDTADVGGRHPLILPNVPLPLTFDYLTKRLATNGLQPAQGFKTLRQSVTVQVVDGPSDFDASTMSGHINLDEPLCKFYQCHYLDPTRPGGEESTDDRSLSVSRLGPENTSVTVGGVNISFMRTLRIPDDGKTYSLPAGLGRFPLHNIGDFASRLPPSFVANGGLLTSMHQCEAMWMSFSGYAESSAVKISAGGINAITGLRSDAPSDGRQDYVPVRSDGSGQLWLDGFSVAKGIVRQFVAVPLGEGLTVESQLTGKEDIGGIQVDVFPLYTAPNEILSGSTKLAKFHTPRQQDLGVGEEIQWTEKWGAGHMITGDSQDKYIQNPPAYLRTLRLVARRGMTIFIKTLTGSVFVLLVKSEDTIESVKRQIEETVGLPTDQQRLIFAGRQLEDGHTLLECNIGVGATLHLVLRLRGGYTPDGRALGLGAGGKIEQKIVRDRIPTAAYNTAGGGARLHVTIVAPAVLAALTGLPPLATPISVRTYAQAGIPWFALYDEGTPAANNSVQGALARRRDAAPERHACCYCSCTASYELRPCGHLLCEDCADGLEERECPKRCGGVTGRRKVMSAAVAESEAGWRLPEAGAEDERVVTLTRLAKQRAVGTFRLAQHNTSPLCGGRV</sequence>
<dbReference type="Pfam" id="PF00240">
    <property type="entry name" value="ubiquitin"/>
    <property type="match status" value="1"/>
</dbReference>
<dbReference type="GO" id="GO:0008270">
    <property type="term" value="F:zinc ion binding"/>
    <property type="evidence" value="ECO:0007669"/>
    <property type="project" value="UniProtKB-KW"/>
</dbReference>
<dbReference type="Gene3D" id="3.10.20.90">
    <property type="entry name" value="Phosphatidylinositol 3-kinase Catalytic Subunit, Chain A, domain 1"/>
    <property type="match status" value="1"/>
</dbReference>
<dbReference type="InterPro" id="IPR029071">
    <property type="entry name" value="Ubiquitin-like_domsf"/>
</dbReference>
<feature type="domain" description="RING-type" evidence="7">
    <location>
        <begin position="547"/>
        <end position="579"/>
    </location>
</feature>
<reference evidence="8 9" key="1">
    <citation type="journal article" date="2014" name="PLoS Genet.">
        <title>Analysis of the Phlebiopsis gigantea genome, transcriptome and secretome provides insight into its pioneer colonization strategies of wood.</title>
        <authorList>
            <person name="Hori C."/>
            <person name="Ishida T."/>
            <person name="Igarashi K."/>
            <person name="Samejima M."/>
            <person name="Suzuki H."/>
            <person name="Master E."/>
            <person name="Ferreira P."/>
            <person name="Ruiz-Duenas F.J."/>
            <person name="Held B."/>
            <person name="Canessa P."/>
            <person name="Larrondo L.F."/>
            <person name="Schmoll M."/>
            <person name="Druzhinina I.S."/>
            <person name="Kubicek C.P."/>
            <person name="Gaskell J.A."/>
            <person name="Kersten P."/>
            <person name="St John F."/>
            <person name="Glasner J."/>
            <person name="Sabat G."/>
            <person name="Splinter BonDurant S."/>
            <person name="Syed K."/>
            <person name="Yadav J."/>
            <person name="Mgbeahuruike A.C."/>
            <person name="Kovalchuk A."/>
            <person name="Asiegbu F.O."/>
            <person name="Lackner G."/>
            <person name="Hoffmeister D."/>
            <person name="Rencoret J."/>
            <person name="Gutierrez A."/>
            <person name="Sun H."/>
            <person name="Lindquist E."/>
            <person name="Barry K."/>
            <person name="Riley R."/>
            <person name="Grigoriev I.V."/>
            <person name="Henrissat B."/>
            <person name="Kues U."/>
            <person name="Berka R.M."/>
            <person name="Martinez A.T."/>
            <person name="Covert S.F."/>
            <person name="Blanchette R.A."/>
            <person name="Cullen D."/>
        </authorList>
    </citation>
    <scope>NUCLEOTIDE SEQUENCE [LARGE SCALE GENOMIC DNA]</scope>
    <source>
        <strain evidence="8 9">11061_1 CR5-6</strain>
    </source>
</reference>
<dbReference type="InterPro" id="IPR019954">
    <property type="entry name" value="Ubiquitin_CS"/>
</dbReference>
<protein>
    <recommendedName>
        <fullName evidence="10">Ubiquitin-like domain-containing protein</fullName>
    </recommendedName>
</protein>
<dbReference type="PROSITE" id="PS00299">
    <property type="entry name" value="UBIQUITIN_1"/>
    <property type="match status" value="1"/>
</dbReference>
<evidence type="ECO:0000256" key="2">
    <source>
        <dbReference type="ARBA" id="ARBA00022771"/>
    </source>
</evidence>
<feature type="domain" description="Ubiquitin-like" evidence="6">
    <location>
        <begin position="366"/>
        <end position="441"/>
    </location>
</feature>
<proteinExistence type="predicted"/>
<dbReference type="PRINTS" id="PR00348">
    <property type="entry name" value="UBIQUITIN"/>
</dbReference>
<evidence type="ECO:0000259" key="6">
    <source>
        <dbReference type="PROSITE" id="PS50053"/>
    </source>
</evidence>
<evidence type="ECO:0000313" key="9">
    <source>
        <dbReference type="Proteomes" id="UP000053257"/>
    </source>
</evidence>
<dbReference type="PROSITE" id="PS00518">
    <property type="entry name" value="ZF_RING_1"/>
    <property type="match status" value="1"/>
</dbReference>
<evidence type="ECO:0008006" key="10">
    <source>
        <dbReference type="Google" id="ProtNLM"/>
    </source>
</evidence>
<feature type="region of interest" description="Disordered" evidence="5">
    <location>
        <begin position="114"/>
        <end position="133"/>
    </location>
</feature>
<keyword evidence="9" id="KW-1185">Reference proteome</keyword>
<dbReference type="FunFam" id="3.10.20.90:FF:000379">
    <property type="entry name" value="Ubiquitin/ribosomal protein CEP52"/>
    <property type="match status" value="1"/>
</dbReference>
<evidence type="ECO:0000256" key="3">
    <source>
        <dbReference type="ARBA" id="ARBA00022833"/>
    </source>
</evidence>
<evidence type="ECO:0000256" key="4">
    <source>
        <dbReference type="PROSITE-ProRule" id="PRU00175"/>
    </source>
</evidence>
<dbReference type="EMBL" id="KN840453">
    <property type="protein sequence ID" value="KIP10611.1"/>
    <property type="molecule type" value="Genomic_DNA"/>
</dbReference>
<evidence type="ECO:0000313" key="8">
    <source>
        <dbReference type="EMBL" id="KIP10611.1"/>
    </source>
</evidence>
<dbReference type="PANTHER" id="PTHR10666">
    <property type="entry name" value="UBIQUITIN"/>
    <property type="match status" value="1"/>
</dbReference>
<dbReference type="OrthoDB" id="2794817at2759"/>
<dbReference type="PROSITE" id="PS50053">
    <property type="entry name" value="UBIQUITIN_2"/>
    <property type="match status" value="1"/>
</dbReference>
<dbReference type="PROSITE" id="PS50089">
    <property type="entry name" value="ZF_RING_2"/>
    <property type="match status" value="1"/>
</dbReference>
<evidence type="ECO:0000259" key="7">
    <source>
        <dbReference type="PROSITE" id="PS50089"/>
    </source>
</evidence>
<gene>
    <name evidence="8" type="ORF">PHLGIDRAFT_115368</name>
</gene>
<evidence type="ECO:0000256" key="5">
    <source>
        <dbReference type="SAM" id="MobiDB-lite"/>
    </source>
</evidence>